<dbReference type="EMBL" id="JAGHQM010000966">
    <property type="protein sequence ID" value="KAH0556940.1"/>
    <property type="molecule type" value="Genomic_DNA"/>
</dbReference>
<organism evidence="1 2">
    <name type="scientific">Trichoglossum hirsutum</name>
    <dbReference type="NCBI Taxonomy" id="265104"/>
    <lineage>
        <taxon>Eukaryota</taxon>
        <taxon>Fungi</taxon>
        <taxon>Dikarya</taxon>
        <taxon>Ascomycota</taxon>
        <taxon>Pezizomycotina</taxon>
        <taxon>Geoglossomycetes</taxon>
        <taxon>Geoglossales</taxon>
        <taxon>Geoglossaceae</taxon>
        <taxon>Trichoglossum</taxon>
    </lineage>
</organism>
<name>A0A9P8L9G7_9PEZI</name>
<reference evidence="1" key="1">
    <citation type="submission" date="2021-03" db="EMBL/GenBank/DDBJ databases">
        <title>Comparative genomics and phylogenomic investigation of the class Geoglossomycetes provide insights into ecological specialization and systematics.</title>
        <authorList>
            <person name="Melie T."/>
            <person name="Pirro S."/>
            <person name="Miller A.N."/>
            <person name="Quandt A."/>
        </authorList>
    </citation>
    <scope>NUCLEOTIDE SEQUENCE</scope>
    <source>
        <strain evidence="1">CAQ_001_2017</strain>
    </source>
</reference>
<evidence type="ECO:0000313" key="2">
    <source>
        <dbReference type="Proteomes" id="UP000750711"/>
    </source>
</evidence>
<sequence>MSDSRKNNFIQIESLWMRVPDHIFGLAISRDSSGEADTIDESFWCRNLVQTNWKETTGLTFDLEWGGVVKLAFPWAVYQVKSTQNSDVLSEAALGAEMALRMLNDLALEPGRPDERRAYQTPTSDCFQVFAFTSEGPKWKIYICFRVKDIEGKKFANETSAFEMKRIWTGNISHETDAWTLIALIGQIREWARTEHRCFVFNHLRKWNNYYESLNAHSEQKPEQDKGASEGPKA</sequence>
<keyword evidence="2" id="KW-1185">Reference proteome</keyword>
<accession>A0A9P8L9G7</accession>
<protein>
    <submittedName>
        <fullName evidence="1">Uncharacterized protein</fullName>
    </submittedName>
</protein>
<dbReference type="Proteomes" id="UP000750711">
    <property type="component" value="Unassembled WGS sequence"/>
</dbReference>
<gene>
    <name evidence="1" type="ORF">GP486_005271</name>
</gene>
<comment type="caution">
    <text evidence="1">The sequence shown here is derived from an EMBL/GenBank/DDBJ whole genome shotgun (WGS) entry which is preliminary data.</text>
</comment>
<evidence type="ECO:0000313" key="1">
    <source>
        <dbReference type="EMBL" id="KAH0556940.1"/>
    </source>
</evidence>
<dbReference type="AlphaFoldDB" id="A0A9P8L9G7"/>
<proteinExistence type="predicted"/>